<dbReference type="OrthoDB" id="252265at2759"/>
<proteinExistence type="predicted"/>
<feature type="non-terminal residue" evidence="2">
    <location>
        <position position="195"/>
    </location>
</feature>
<dbReference type="GO" id="GO:0008835">
    <property type="term" value="F:diaminohydroxyphosphoribosylaminopyrimidine deaminase activity"/>
    <property type="evidence" value="ECO:0007669"/>
    <property type="project" value="TreeGrafter"/>
</dbReference>
<evidence type="ECO:0000313" key="3">
    <source>
        <dbReference type="Proteomes" id="UP000789342"/>
    </source>
</evidence>
<dbReference type="CDD" id="cd01284">
    <property type="entry name" value="Riboflavin_deaminase-reductase"/>
    <property type="match status" value="1"/>
</dbReference>
<dbReference type="PROSITE" id="PS51747">
    <property type="entry name" value="CYT_DCMP_DEAMINASES_2"/>
    <property type="match status" value="1"/>
</dbReference>
<organism evidence="2 3">
    <name type="scientific">Acaulospora morrowiae</name>
    <dbReference type="NCBI Taxonomy" id="94023"/>
    <lineage>
        <taxon>Eukaryota</taxon>
        <taxon>Fungi</taxon>
        <taxon>Fungi incertae sedis</taxon>
        <taxon>Mucoromycota</taxon>
        <taxon>Glomeromycotina</taxon>
        <taxon>Glomeromycetes</taxon>
        <taxon>Diversisporales</taxon>
        <taxon>Acaulosporaceae</taxon>
        <taxon>Acaulospora</taxon>
    </lineage>
</organism>
<dbReference type="InterPro" id="IPR002125">
    <property type="entry name" value="CMP_dCMP_dom"/>
</dbReference>
<sequence length="195" mass="21707">ADVIGITAVNHYNQIKENAKLSIARLAQSVERETLNLKVVDLQMSTPNETDLQFMRIAIEQANLSEPISKAYCVGAVIVKDSKILATGYSRELPGNTHAEECALQKIEDPTQLAGSIIYTTMEPCSKRLSGKKPCVERILESGLKRVVLGVKEPDVFVKCEGIDILRKREIEVVVLEGLEEECLKCNKHLWNDTN</sequence>
<evidence type="ECO:0000259" key="1">
    <source>
        <dbReference type="PROSITE" id="PS51747"/>
    </source>
</evidence>
<dbReference type="Proteomes" id="UP000789342">
    <property type="component" value="Unassembled WGS sequence"/>
</dbReference>
<dbReference type="PANTHER" id="PTHR11079:SF162">
    <property type="entry name" value="RIBOFLAVIN BIOSYNTHESIS PROTEIN PYRD, CHLOROPLASTIC"/>
    <property type="match status" value="1"/>
</dbReference>
<dbReference type="GO" id="GO:0006139">
    <property type="term" value="P:nucleobase-containing compound metabolic process"/>
    <property type="evidence" value="ECO:0007669"/>
    <property type="project" value="UniProtKB-ARBA"/>
</dbReference>
<protein>
    <submittedName>
        <fullName evidence="2">17987_t:CDS:1</fullName>
    </submittedName>
</protein>
<comment type="caution">
    <text evidence="2">The sequence shown here is derived from an EMBL/GenBank/DDBJ whole genome shotgun (WGS) entry which is preliminary data.</text>
</comment>
<keyword evidence="3" id="KW-1185">Reference proteome</keyword>
<gene>
    <name evidence="2" type="ORF">AMORRO_LOCUS7291</name>
</gene>
<reference evidence="2" key="1">
    <citation type="submission" date="2021-06" db="EMBL/GenBank/DDBJ databases">
        <authorList>
            <person name="Kallberg Y."/>
            <person name="Tangrot J."/>
            <person name="Rosling A."/>
        </authorList>
    </citation>
    <scope>NUCLEOTIDE SEQUENCE</scope>
    <source>
        <strain evidence="2">CL551</strain>
    </source>
</reference>
<dbReference type="InterPro" id="IPR016193">
    <property type="entry name" value="Cytidine_deaminase-like"/>
</dbReference>
<dbReference type="SUPFAM" id="SSF53927">
    <property type="entry name" value="Cytidine deaminase-like"/>
    <property type="match status" value="1"/>
</dbReference>
<dbReference type="Pfam" id="PF18785">
    <property type="entry name" value="Inv-AAD"/>
    <property type="match status" value="1"/>
</dbReference>
<dbReference type="Gene3D" id="3.40.140.10">
    <property type="entry name" value="Cytidine Deaminase, domain 2"/>
    <property type="match status" value="1"/>
</dbReference>
<dbReference type="PANTHER" id="PTHR11079">
    <property type="entry name" value="CYTOSINE DEAMINASE FAMILY MEMBER"/>
    <property type="match status" value="1"/>
</dbReference>
<dbReference type="AlphaFoldDB" id="A0A9N9G8Y9"/>
<evidence type="ECO:0000313" key="2">
    <source>
        <dbReference type="EMBL" id="CAG8589762.1"/>
    </source>
</evidence>
<dbReference type="EMBL" id="CAJVPV010005380">
    <property type="protein sequence ID" value="CAG8589762.1"/>
    <property type="molecule type" value="Genomic_DNA"/>
</dbReference>
<name>A0A9N9G8Y9_9GLOM</name>
<accession>A0A9N9G8Y9</accession>
<feature type="domain" description="CMP/dCMP-type deaminase" evidence="1">
    <location>
        <begin position="49"/>
        <end position="182"/>
    </location>
</feature>